<keyword evidence="2" id="KW-1185">Reference proteome</keyword>
<reference evidence="1 2" key="1">
    <citation type="journal article" date="2022" name="New Phytol.">
        <title>Ecological generalism drives hyperdiversity of secondary metabolite gene clusters in xylarialean endophytes.</title>
        <authorList>
            <person name="Franco M.E.E."/>
            <person name="Wisecaver J.H."/>
            <person name="Arnold A.E."/>
            <person name="Ju Y.M."/>
            <person name="Slot J.C."/>
            <person name="Ahrendt S."/>
            <person name="Moore L.P."/>
            <person name="Eastman K.E."/>
            <person name="Scott K."/>
            <person name="Konkel Z."/>
            <person name="Mondo S.J."/>
            <person name="Kuo A."/>
            <person name="Hayes R.D."/>
            <person name="Haridas S."/>
            <person name="Andreopoulos B."/>
            <person name="Riley R."/>
            <person name="LaButti K."/>
            <person name="Pangilinan J."/>
            <person name="Lipzen A."/>
            <person name="Amirebrahimi M."/>
            <person name="Yan J."/>
            <person name="Adam C."/>
            <person name="Keymanesh K."/>
            <person name="Ng V."/>
            <person name="Louie K."/>
            <person name="Northen T."/>
            <person name="Drula E."/>
            <person name="Henrissat B."/>
            <person name="Hsieh H.M."/>
            <person name="Youens-Clark K."/>
            <person name="Lutzoni F."/>
            <person name="Miadlikowska J."/>
            <person name="Eastwood D.C."/>
            <person name="Hamelin R.C."/>
            <person name="Grigoriev I.V."/>
            <person name="U'Ren J.M."/>
        </authorList>
    </citation>
    <scope>NUCLEOTIDE SEQUENCE [LARGE SCALE GENOMIC DNA]</scope>
    <source>
        <strain evidence="1 2">ER1909</strain>
    </source>
</reference>
<dbReference type="Proteomes" id="UP001497680">
    <property type="component" value="Unassembled WGS sequence"/>
</dbReference>
<sequence length="640" mass="72221">MSGPNRCTECNQLTLERIPDKGYMVDENAAKFFLSPTTEQAACEICSLIRHSLRYDRGKLLADQKETLALYLFRNPPVSSSERLHQIDVIAMPPRLTQSVWLANKGGVWHFGPPDDKVFVARGTIGAYCSEASNSHLASFMKYRLPSENVEPAKSMKLAAEWLNECVTKHSCCGLEYSKKLPTRVIDVGRKDSSTPPILTETRGQSGRYAALSYCWGATPFFKMTSSNKSSLKSTIPLNNLPTTIRDAIHFTRILGIRYLWVDSICIIQGTDQAAREDWSRESRKMREVFGGATLTIAASGSTDAHQGIFKQRLGAGKHKCAIPVSRTDSTSILLMCDNQSISHKNEPLSQRGWAFQERKLSARILSFDSSELSWSCRSCDLWESACEFSPPMLDCPRNLKTEADHLYLEWMTTVEAYSATKLTLASDRLPAIEGIVDLIHVELKADTCYGGIWIRNFRAQLLWRHIPPTRSSPDFKGQETVRKAPFLKSFTKQPVSEDYEGTRPAELQSISEIGITMRGELVKIDTIRCAPRSRYSGVFDNYPPWRRFSDGMVVWIDDVDAIPPSHKKIHSSPKEIINVWFFFVRNAEGLILIKEGSQRGKFLSRTPPTFKRIGVFWGYTLATCHPSFRLLTVQNLAFD</sequence>
<organism evidence="1 2">
    <name type="scientific">Hypoxylon rubiginosum</name>
    <dbReference type="NCBI Taxonomy" id="110542"/>
    <lineage>
        <taxon>Eukaryota</taxon>
        <taxon>Fungi</taxon>
        <taxon>Dikarya</taxon>
        <taxon>Ascomycota</taxon>
        <taxon>Pezizomycotina</taxon>
        <taxon>Sordariomycetes</taxon>
        <taxon>Xylariomycetidae</taxon>
        <taxon>Xylariales</taxon>
        <taxon>Hypoxylaceae</taxon>
        <taxon>Hypoxylon</taxon>
    </lineage>
</organism>
<protein>
    <submittedName>
        <fullName evidence="1">HET-domain-containing protein</fullName>
    </submittedName>
</protein>
<accession>A0ACC0D814</accession>
<gene>
    <name evidence="1" type="ORF">F4821DRAFT_268589</name>
</gene>
<name>A0ACC0D814_9PEZI</name>
<evidence type="ECO:0000313" key="2">
    <source>
        <dbReference type="Proteomes" id="UP001497680"/>
    </source>
</evidence>
<proteinExistence type="predicted"/>
<dbReference type="EMBL" id="MU394298">
    <property type="protein sequence ID" value="KAI6088879.1"/>
    <property type="molecule type" value="Genomic_DNA"/>
</dbReference>
<evidence type="ECO:0000313" key="1">
    <source>
        <dbReference type="EMBL" id="KAI6088879.1"/>
    </source>
</evidence>
<comment type="caution">
    <text evidence="1">The sequence shown here is derived from an EMBL/GenBank/DDBJ whole genome shotgun (WGS) entry which is preliminary data.</text>
</comment>